<evidence type="ECO:0000313" key="1">
    <source>
        <dbReference type="EnsemblMetazoa" id="XP_028136143.1"/>
    </source>
</evidence>
<dbReference type="Proteomes" id="UP001652700">
    <property type="component" value="Unplaced"/>
</dbReference>
<reference evidence="3" key="1">
    <citation type="submission" date="2025-04" db="UniProtKB">
        <authorList>
            <consortium name="RefSeq"/>
        </authorList>
    </citation>
    <scope>IDENTIFICATION</scope>
    <source>
        <tissue evidence="3">Whole insect</tissue>
    </source>
</reference>
<dbReference type="InParanoid" id="A0A6P7FT60"/>
<protein>
    <submittedName>
        <fullName evidence="3">Uncharacterized protein LOC114330902</fullName>
    </submittedName>
</protein>
<dbReference type="KEGG" id="dvv:114330902"/>
<name>A0A6P7FT60_DIAVI</name>
<dbReference type="OrthoDB" id="6759261at2759"/>
<keyword evidence="2" id="KW-1185">Reference proteome</keyword>
<evidence type="ECO:0000313" key="3">
    <source>
        <dbReference type="RefSeq" id="XP_028136143.1"/>
    </source>
</evidence>
<reference evidence="1" key="2">
    <citation type="submission" date="2025-05" db="UniProtKB">
        <authorList>
            <consortium name="EnsemblMetazoa"/>
        </authorList>
    </citation>
    <scope>IDENTIFICATION</scope>
</reference>
<dbReference type="RefSeq" id="XP_028136143.1">
    <property type="nucleotide sequence ID" value="XM_028280342.1"/>
</dbReference>
<proteinExistence type="predicted"/>
<accession>A0A6P7FT60</accession>
<dbReference type="GeneID" id="114330902"/>
<gene>
    <name evidence="3" type="primary">LOC114330902</name>
</gene>
<organism evidence="3">
    <name type="scientific">Diabrotica virgifera virgifera</name>
    <name type="common">western corn rootworm</name>
    <dbReference type="NCBI Taxonomy" id="50390"/>
    <lineage>
        <taxon>Eukaryota</taxon>
        <taxon>Metazoa</taxon>
        <taxon>Ecdysozoa</taxon>
        <taxon>Arthropoda</taxon>
        <taxon>Hexapoda</taxon>
        <taxon>Insecta</taxon>
        <taxon>Pterygota</taxon>
        <taxon>Neoptera</taxon>
        <taxon>Endopterygota</taxon>
        <taxon>Coleoptera</taxon>
        <taxon>Polyphaga</taxon>
        <taxon>Cucujiformia</taxon>
        <taxon>Chrysomeloidea</taxon>
        <taxon>Chrysomelidae</taxon>
        <taxon>Galerucinae</taxon>
        <taxon>Diabroticina</taxon>
        <taxon>Diabroticites</taxon>
        <taxon>Diabrotica</taxon>
    </lineage>
</organism>
<sequence>MISGTVPLALCTVVFRRMFDTATGRIPPLPVSSAVSLPAMCMYSGAVSTILLCLYKHLKRGTLVNVGCSRQKCCSSTKNITHRTKSSRSWFLKNLWGKRKNCTDAIRSVAKQFSTSVTNLKPCLLLPKENFQVIFPNESSTRGTTTRDSRESSCEIICDRREYETRFSIKKLDDLNDSKKSLFEGCGDNKNVHKRKKSRRFSVVKRLVRDANDSKIILGERKTRSGKIYNCVK</sequence>
<evidence type="ECO:0000313" key="2">
    <source>
        <dbReference type="Proteomes" id="UP001652700"/>
    </source>
</evidence>
<dbReference type="AlphaFoldDB" id="A0A6P7FT60"/>
<dbReference type="EnsemblMetazoa" id="XM_028280342.2">
    <property type="protein sequence ID" value="XP_028136143.1"/>
    <property type="gene ID" value="LOC114330902"/>
</dbReference>